<feature type="compositionally biased region" description="Basic residues" evidence="1">
    <location>
        <begin position="38"/>
        <end position="48"/>
    </location>
</feature>
<dbReference type="EMBL" id="JARIHO010000023">
    <property type="protein sequence ID" value="KAJ7343345.1"/>
    <property type="molecule type" value="Genomic_DNA"/>
</dbReference>
<feature type="compositionally biased region" description="Polar residues" evidence="1">
    <location>
        <begin position="71"/>
        <end position="86"/>
    </location>
</feature>
<feature type="compositionally biased region" description="Low complexity" evidence="1">
    <location>
        <begin position="215"/>
        <end position="225"/>
    </location>
</feature>
<gene>
    <name evidence="2" type="ORF">DFH08DRAFT_224054</name>
</gene>
<comment type="caution">
    <text evidence="2">The sequence shown here is derived from an EMBL/GenBank/DDBJ whole genome shotgun (WGS) entry which is preliminary data.</text>
</comment>
<protein>
    <submittedName>
        <fullName evidence="2">Uncharacterized protein</fullName>
    </submittedName>
</protein>
<feature type="compositionally biased region" description="Basic and acidic residues" evidence="1">
    <location>
        <begin position="320"/>
        <end position="341"/>
    </location>
</feature>
<keyword evidence="3" id="KW-1185">Reference proteome</keyword>
<proteinExistence type="predicted"/>
<feature type="compositionally biased region" description="Pro residues" evidence="1">
    <location>
        <begin position="88"/>
        <end position="101"/>
    </location>
</feature>
<feature type="region of interest" description="Disordered" evidence="1">
    <location>
        <begin position="1"/>
        <end position="132"/>
    </location>
</feature>
<dbReference type="Proteomes" id="UP001218218">
    <property type="component" value="Unassembled WGS sequence"/>
</dbReference>
<evidence type="ECO:0000313" key="2">
    <source>
        <dbReference type="EMBL" id="KAJ7343345.1"/>
    </source>
</evidence>
<evidence type="ECO:0000313" key="3">
    <source>
        <dbReference type="Proteomes" id="UP001218218"/>
    </source>
</evidence>
<feature type="compositionally biased region" description="Low complexity" evidence="1">
    <location>
        <begin position="8"/>
        <end position="26"/>
    </location>
</feature>
<name>A0AAD6ZYH9_9AGAR</name>
<reference evidence="2" key="1">
    <citation type="submission" date="2023-03" db="EMBL/GenBank/DDBJ databases">
        <title>Massive genome expansion in bonnet fungi (Mycena s.s.) driven by repeated elements and novel gene families across ecological guilds.</title>
        <authorList>
            <consortium name="Lawrence Berkeley National Laboratory"/>
            <person name="Harder C.B."/>
            <person name="Miyauchi S."/>
            <person name="Viragh M."/>
            <person name="Kuo A."/>
            <person name="Thoen E."/>
            <person name="Andreopoulos B."/>
            <person name="Lu D."/>
            <person name="Skrede I."/>
            <person name="Drula E."/>
            <person name="Henrissat B."/>
            <person name="Morin E."/>
            <person name="Kohler A."/>
            <person name="Barry K."/>
            <person name="LaButti K."/>
            <person name="Morin E."/>
            <person name="Salamov A."/>
            <person name="Lipzen A."/>
            <person name="Mereny Z."/>
            <person name="Hegedus B."/>
            <person name="Baldrian P."/>
            <person name="Stursova M."/>
            <person name="Weitz H."/>
            <person name="Taylor A."/>
            <person name="Grigoriev I.V."/>
            <person name="Nagy L.G."/>
            <person name="Martin F."/>
            <person name="Kauserud H."/>
        </authorList>
    </citation>
    <scope>NUCLEOTIDE SEQUENCE</scope>
    <source>
        <strain evidence="2">CBHHK002</strain>
    </source>
</reference>
<accession>A0AAD6ZYH9</accession>
<dbReference type="AlphaFoldDB" id="A0AAD6ZYH9"/>
<feature type="region of interest" description="Disordered" evidence="1">
    <location>
        <begin position="320"/>
        <end position="444"/>
    </location>
</feature>
<feature type="region of interest" description="Disordered" evidence="1">
    <location>
        <begin position="207"/>
        <end position="272"/>
    </location>
</feature>
<feature type="compositionally biased region" description="Low complexity" evidence="1">
    <location>
        <begin position="380"/>
        <end position="389"/>
    </location>
</feature>
<evidence type="ECO:0000256" key="1">
    <source>
        <dbReference type="SAM" id="MobiDB-lite"/>
    </source>
</evidence>
<feature type="compositionally biased region" description="Basic and acidic residues" evidence="1">
    <location>
        <begin position="259"/>
        <end position="272"/>
    </location>
</feature>
<sequence length="444" mass="48478">MSSSSSFKRPAAKPSRAKAPIRVDSSSESDSEEERPFKRARVHSRISKRLAEPRFQVGSSQPAASLADAFNTASVQNSKSIPNTVRHQPPPSASTPAPALPPKKAKQNAVTVSRAELASLPAEGSSRPESSAGIEDKLTAIMAHLNTVVEVQANQAAELSQMRRVYSGHGPEAMADPAVAERQSLATETTVKVVADLVSGLVSALRPQPQPLRTSSSSMSGSVGSSVGGSMGGSSQNWHSPSYRGRGRGRGGGVNLGDHPYRSMPSRDIHSDYRPTRQHHYEHHNAPFPVAARHFDQPVPRGYYERRVWYEGPHAHEERQRYHHPYAVEREQREQREPQEPRRKRRTFTRFSPPNSPENSNSLGLVVSRSRPSYPPNLDGEGSSSEGSGTVTNANDTARNPEAFAGNARAEAGSTAKFFNDLTRPLNTEPDDAQDWEAGYDRDD</sequence>
<organism evidence="2 3">
    <name type="scientific">Mycena albidolilacea</name>
    <dbReference type="NCBI Taxonomy" id="1033008"/>
    <lineage>
        <taxon>Eukaryota</taxon>
        <taxon>Fungi</taxon>
        <taxon>Dikarya</taxon>
        <taxon>Basidiomycota</taxon>
        <taxon>Agaricomycotina</taxon>
        <taxon>Agaricomycetes</taxon>
        <taxon>Agaricomycetidae</taxon>
        <taxon>Agaricales</taxon>
        <taxon>Marasmiineae</taxon>
        <taxon>Mycenaceae</taxon>
        <taxon>Mycena</taxon>
    </lineage>
</organism>